<dbReference type="EMBL" id="RWGW01000023">
    <property type="protein sequence ID" value="RSK24827.1"/>
    <property type="molecule type" value="Genomic_DNA"/>
</dbReference>
<evidence type="ECO:0000259" key="1">
    <source>
        <dbReference type="PROSITE" id="PS50965"/>
    </source>
</evidence>
<dbReference type="PROSITE" id="PS50965">
    <property type="entry name" value="NERD"/>
    <property type="match status" value="1"/>
</dbReference>
<name>A0ABX9ZA27_9BACL</name>
<protein>
    <submittedName>
        <fullName evidence="2">NERD domain-containing protein</fullName>
    </submittedName>
</protein>
<accession>A0ABX9ZA27</accession>
<gene>
    <name evidence="2" type="ORF">EJA12_13170</name>
</gene>
<sequence>MGICLFSRSRLKYRKGVGAMEERNYPLYLYAAGRMLPRMAEQDPKYIEVKNEITTTRIGYEGETRSDQMIRRACLPRHSRVLHDLTIRVFGEDPIQIDTLVITKHFAFIIEVKNISGTLELEQHPALLKRTAKDGKVSYFQSPFVQLNMAIDTVAYWLLAQNIEIPVKGTVFLASKYAEPHFEPGMPIHFIREIPDLFRNELKNHPPAIDEAAVEWIASALRYQEEPYDHFPLVQHFNHTQDNLHTEPLCTECLGRLETHTKRMGTCMKCELRQWIPYTETLVDYFLIYCKKASLTECSNFINLGRSKTAELLKSPLFLRHGKTNNTVFELNRPNIRISREGKLIVPGDEKVK</sequence>
<reference evidence="2 3" key="1">
    <citation type="submission" date="2018-12" db="EMBL/GenBank/DDBJ databases">
        <title>Comparitive functional genomics of dry heat resistant strains isolated from the viking spacecraft.</title>
        <authorList>
            <person name="Seuylemezian A."/>
            <person name="Vaishampayan P."/>
        </authorList>
    </citation>
    <scope>NUCLEOTIDE SEQUENCE [LARGE SCALE GENOMIC DNA]</scope>
    <source>
        <strain evidence="2 3">M6-11</strain>
    </source>
</reference>
<keyword evidence="3" id="KW-1185">Reference proteome</keyword>
<evidence type="ECO:0000313" key="2">
    <source>
        <dbReference type="EMBL" id="RSK24827.1"/>
    </source>
</evidence>
<feature type="domain" description="NERD" evidence="1">
    <location>
        <begin position="58"/>
        <end position="177"/>
    </location>
</feature>
<comment type="caution">
    <text evidence="2">The sequence shown here is derived from an EMBL/GenBank/DDBJ whole genome shotgun (WGS) entry which is preliminary data.</text>
</comment>
<organism evidence="2 3">
    <name type="scientific">Bhargavaea beijingensis</name>
    <dbReference type="NCBI Taxonomy" id="426756"/>
    <lineage>
        <taxon>Bacteria</taxon>
        <taxon>Bacillati</taxon>
        <taxon>Bacillota</taxon>
        <taxon>Bacilli</taxon>
        <taxon>Bacillales</taxon>
        <taxon>Caryophanaceae</taxon>
        <taxon>Bhargavaea</taxon>
    </lineage>
</organism>
<evidence type="ECO:0000313" key="3">
    <source>
        <dbReference type="Proteomes" id="UP000272481"/>
    </source>
</evidence>
<proteinExistence type="predicted"/>
<dbReference type="Pfam" id="PF08378">
    <property type="entry name" value="NERD"/>
    <property type="match status" value="1"/>
</dbReference>
<dbReference type="InterPro" id="IPR011528">
    <property type="entry name" value="NERD"/>
</dbReference>
<dbReference type="Proteomes" id="UP000272481">
    <property type="component" value="Unassembled WGS sequence"/>
</dbReference>